<dbReference type="OrthoDB" id="28654at10239"/>
<sequence length="59" mass="6921">MRGDRHWDPVEDLENELINELKDITKALGGTMCQLQRCNSMGRQSKVIQIEYNVEETKR</sequence>
<dbReference type="Proteomes" id="UP000201235">
    <property type="component" value="Segment"/>
</dbReference>
<protein>
    <submittedName>
        <fullName evidence="1">Uncharacterized protein</fullName>
    </submittedName>
</protein>
<dbReference type="GeneID" id="15312104"/>
<organism evidence="1 2">
    <name type="scientific">Cyanophage P-RSM1</name>
    <dbReference type="NCBI Taxonomy" id="536444"/>
    <lineage>
        <taxon>Viruses</taxon>
        <taxon>Duplodnaviria</taxon>
        <taxon>Heunggongvirae</taxon>
        <taxon>Uroviricota</taxon>
        <taxon>Caudoviricetes</taxon>
        <taxon>Pantevenvirales</taxon>
        <taxon>Kyanoviridae</taxon>
        <taxon>Emcearvirus</taxon>
        <taxon>Emcearvirus gerard</taxon>
    </lineage>
</organism>
<dbReference type="KEGG" id="vg:15312104"/>
<evidence type="ECO:0000313" key="1">
    <source>
        <dbReference type="EMBL" id="AGH26450.1"/>
    </source>
</evidence>
<dbReference type="EMBL" id="HQ634175">
    <property type="protein sequence ID" value="AGH26450.1"/>
    <property type="molecule type" value="Genomic_DNA"/>
</dbReference>
<dbReference type="RefSeq" id="YP_007877685.1">
    <property type="nucleotide sequence ID" value="NC_021071.1"/>
</dbReference>
<reference evidence="1 2" key="1">
    <citation type="submission" date="2010-11" db="EMBL/GenBank/DDBJ databases">
        <title>The Genome Sequence of Cyanophage P-RSM1.</title>
        <authorList>
            <consortium name="The Broad Institute Genome Sequencing Platform"/>
            <person name="Henn M.R."/>
            <person name="Sullivan M.S."/>
            <person name="Osburne M.S."/>
            <person name="Levin J."/>
            <person name="Malboeuf C."/>
            <person name="Casali M."/>
            <person name="Russ C."/>
            <person name="Lennon N."/>
            <person name="Chapman S.B."/>
            <person name="Erlich R."/>
            <person name="Young S.K."/>
            <person name="Yandava C."/>
            <person name="Zeng Q."/>
            <person name="Alvarado L."/>
            <person name="Anderson S."/>
            <person name="Berlin A."/>
            <person name="Chen Z."/>
            <person name="Freedman E."/>
            <person name="Gellesch M."/>
            <person name="Goldberg J."/>
            <person name="Green L."/>
            <person name="Griggs A."/>
            <person name="Gujja S."/>
            <person name="Heilman E.R."/>
            <person name="Heiman D."/>
            <person name="Hollinger A."/>
            <person name="Howarth C."/>
            <person name="Larson L."/>
            <person name="Mehta T."/>
            <person name="Pearson M."/>
            <person name="Roberts A."/>
            <person name="Ryan E."/>
            <person name="Saif S."/>
            <person name="Shea T."/>
            <person name="Shenoy N."/>
            <person name="Sisk P."/>
            <person name="Stolte C."/>
            <person name="Sykes S."/>
            <person name="White J."/>
            <person name="Yu Q."/>
            <person name="Coleman M.L."/>
            <person name="Huang K.H."/>
            <person name="Weigele P.R."/>
            <person name="DeFrancesco A.S."/>
            <person name="Kern S.E."/>
            <person name="Thompson L.R."/>
            <person name="Fu R."/>
            <person name="Hombeck B."/>
            <person name="Chisholm S.W."/>
            <person name="Haas B."/>
            <person name="Nusbaum C."/>
            <person name="Birren B."/>
        </authorList>
    </citation>
    <scope>NUCLEOTIDE SEQUENCE [LARGE SCALE GENOMIC DNA]</scope>
    <source>
        <strain evidence="1 2">P-RSM1</strain>
    </source>
</reference>
<keyword evidence="2" id="KW-1185">Reference proteome</keyword>
<evidence type="ECO:0000313" key="2">
    <source>
        <dbReference type="Proteomes" id="UP000201235"/>
    </source>
</evidence>
<accession>M4QQS8</accession>
<name>M4QQS8_9CAUD</name>
<proteinExistence type="predicted"/>
<gene>
    <name evidence="1" type="ORF">CPPG_00134</name>
</gene>